<evidence type="ECO:0000313" key="3">
    <source>
        <dbReference type="Proteomes" id="UP000278149"/>
    </source>
</evidence>
<accession>A0A3R9WZ02</accession>
<dbReference type="AlphaFoldDB" id="A0A3R9WZ02"/>
<gene>
    <name evidence="2" type="ORF">D9Q81_03455</name>
</gene>
<dbReference type="Proteomes" id="UP000278149">
    <property type="component" value="Unassembled WGS sequence"/>
</dbReference>
<dbReference type="EMBL" id="RCOR01000018">
    <property type="protein sequence ID" value="RSN69666.1"/>
    <property type="molecule type" value="Genomic_DNA"/>
</dbReference>
<dbReference type="InterPro" id="IPR002792">
    <property type="entry name" value="TRAM_dom"/>
</dbReference>
<dbReference type="Gene3D" id="2.40.50.140">
    <property type="entry name" value="Nucleic acid-binding proteins"/>
    <property type="match status" value="1"/>
</dbReference>
<dbReference type="RefSeq" id="WP_012309919.1">
    <property type="nucleotide sequence ID" value="NZ_RCOR01000018.1"/>
</dbReference>
<dbReference type="GeneID" id="6094553"/>
<proteinExistence type="predicted"/>
<reference evidence="2 3" key="1">
    <citation type="submission" date="2018-10" db="EMBL/GenBank/DDBJ databases">
        <title>Co-occurring genomic capacity for anaerobic methane metabolism and dissimilatory sulfite reduction discovered in the Korarchaeota.</title>
        <authorList>
            <person name="Mckay L.J."/>
            <person name="Dlakic M."/>
            <person name="Fields M.W."/>
            <person name="Delmont T.O."/>
            <person name="Eren A.M."/>
            <person name="Jay Z.J."/>
            <person name="Klingelsmith K.B."/>
            <person name="Rusch D.B."/>
            <person name="Inskeep W.P."/>
        </authorList>
    </citation>
    <scope>NUCLEOTIDE SEQUENCE [LARGE SCALE GENOMIC DNA]</scope>
    <source>
        <strain evidence="2 3">WS</strain>
    </source>
</reference>
<feature type="domain" description="TRAM" evidence="1">
    <location>
        <begin position="41"/>
        <end position="100"/>
    </location>
</feature>
<sequence length="102" mass="11335">MPRKNPREEEILKGWKGMRGRKARENLYKVRIDGITEGHSSIKPGDLIEVLVRSINRKGEGEGIYEGRQVIVVGAPDPGVTVRARVRKIADGKIFAEIAEDG</sequence>
<dbReference type="SUPFAM" id="SSF50249">
    <property type="entry name" value="Nucleic acid-binding proteins"/>
    <property type="match status" value="1"/>
</dbReference>
<evidence type="ECO:0000259" key="1">
    <source>
        <dbReference type="PROSITE" id="PS50926"/>
    </source>
</evidence>
<dbReference type="InterPro" id="IPR012340">
    <property type="entry name" value="NA-bd_OB-fold"/>
</dbReference>
<dbReference type="PROSITE" id="PS50926">
    <property type="entry name" value="TRAM"/>
    <property type="match status" value="1"/>
</dbReference>
<protein>
    <recommendedName>
        <fullName evidence="1">TRAM domain-containing protein</fullName>
    </recommendedName>
</protein>
<comment type="caution">
    <text evidence="2">The sequence shown here is derived from an EMBL/GenBank/DDBJ whole genome shotgun (WGS) entry which is preliminary data.</text>
</comment>
<name>A0A3R9WZ02_9CREN</name>
<organism evidence="2 3">
    <name type="scientific">Candidatus Korarchaeum cryptofilum</name>
    <dbReference type="NCBI Taxonomy" id="498846"/>
    <lineage>
        <taxon>Archaea</taxon>
        <taxon>Thermoproteota</taxon>
        <taxon>Candidatus Korarchaeia</taxon>
        <taxon>Candidatus Korarchaeales</taxon>
        <taxon>Candidatus Korarchaeaceae</taxon>
        <taxon>Candidatus Korarchaeum</taxon>
    </lineage>
</organism>
<evidence type="ECO:0000313" key="2">
    <source>
        <dbReference type="EMBL" id="RSN69666.1"/>
    </source>
</evidence>